<dbReference type="EMBL" id="VSRR010005046">
    <property type="protein sequence ID" value="MPC41408.1"/>
    <property type="molecule type" value="Genomic_DNA"/>
</dbReference>
<name>A0A5B7F8H2_PORTR</name>
<keyword evidence="2" id="KW-0732">Signal</keyword>
<dbReference type="Proteomes" id="UP000324222">
    <property type="component" value="Unassembled WGS sequence"/>
</dbReference>
<sequence>MTKQRWRLGVSCMRIVLVLLLVTREEEEESSWYYYIVAAAAPPSYRQEPASRASRKAPQADLLSRYLPYMLREPTHILGGATECSCASGGCVMGGTPTLWHSVVAVAAAAVAAVKQSWKAFCSSPERSEKKQAVAVPCGKPRRKLINVLRREDRNTRRSSFPSSSATEQPRPEAGV</sequence>
<keyword evidence="4" id="KW-1185">Reference proteome</keyword>
<feature type="region of interest" description="Disordered" evidence="1">
    <location>
        <begin position="145"/>
        <end position="176"/>
    </location>
</feature>
<accession>A0A5B7F8H2</accession>
<feature type="chain" id="PRO_5023093497" description="Secreted protein" evidence="2">
    <location>
        <begin position="21"/>
        <end position="176"/>
    </location>
</feature>
<protein>
    <recommendedName>
        <fullName evidence="5">Secreted protein</fullName>
    </recommendedName>
</protein>
<evidence type="ECO:0000313" key="4">
    <source>
        <dbReference type="Proteomes" id="UP000324222"/>
    </source>
</evidence>
<feature type="signal peptide" evidence="2">
    <location>
        <begin position="1"/>
        <end position="20"/>
    </location>
</feature>
<evidence type="ECO:0000256" key="1">
    <source>
        <dbReference type="SAM" id="MobiDB-lite"/>
    </source>
</evidence>
<evidence type="ECO:0000256" key="2">
    <source>
        <dbReference type="SAM" id="SignalP"/>
    </source>
</evidence>
<feature type="compositionally biased region" description="Polar residues" evidence="1">
    <location>
        <begin position="158"/>
        <end position="168"/>
    </location>
</feature>
<evidence type="ECO:0000313" key="3">
    <source>
        <dbReference type="EMBL" id="MPC41408.1"/>
    </source>
</evidence>
<organism evidence="3 4">
    <name type="scientific">Portunus trituberculatus</name>
    <name type="common">Swimming crab</name>
    <name type="synonym">Neptunus trituberculatus</name>
    <dbReference type="NCBI Taxonomy" id="210409"/>
    <lineage>
        <taxon>Eukaryota</taxon>
        <taxon>Metazoa</taxon>
        <taxon>Ecdysozoa</taxon>
        <taxon>Arthropoda</taxon>
        <taxon>Crustacea</taxon>
        <taxon>Multicrustacea</taxon>
        <taxon>Malacostraca</taxon>
        <taxon>Eumalacostraca</taxon>
        <taxon>Eucarida</taxon>
        <taxon>Decapoda</taxon>
        <taxon>Pleocyemata</taxon>
        <taxon>Brachyura</taxon>
        <taxon>Eubrachyura</taxon>
        <taxon>Portunoidea</taxon>
        <taxon>Portunidae</taxon>
        <taxon>Portuninae</taxon>
        <taxon>Portunus</taxon>
    </lineage>
</organism>
<reference evidence="3 4" key="1">
    <citation type="submission" date="2019-05" db="EMBL/GenBank/DDBJ databases">
        <title>Another draft genome of Portunus trituberculatus and its Hox gene families provides insights of decapod evolution.</title>
        <authorList>
            <person name="Jeong J.-H."/>
            <person name="Song I."/>
            <person name="Kim S."/>
            <person name="Choi T."/>
            <person name="Kim D."/>
            <person name="Ryu S."/>
            <person name="Kim W."/>
        </authorList>
    </citation>
    <scope>NUCLEOTIDE SEQUENCE [LARGE SCALE GENOMIC DNA]</scope>
    <source>
        <tissue evidence="3">Muscle</tissue>
    </source>
</reference>
<dbReference type="AlphaFoldDB" id="A0A5B7F8H2"/>
<comment type="caution">
    <text evidence="3">The sequence shown here is derived from an EMBL/GenBank/DDBJ whole genome shotgun (WGS) entry which is preliminary data.</text>
</comment>
<gene>
    <name evidence="3" type="ORF">E2C01_034998</name>
</gene>
<evidence type="ECO:0008006" key="5">
    <source>
        <dbReference type="Google" id="ProtNLM"/>
    </source>
</evidence>
<proteinExistence type="predicted"/>